<evidence type="ECO:0000256" key="1">
    <source>
        <dbReference type="SAM" id="Phobius"/>
    </source>
</evidence>
<sequence>MWANKKIYQFGIAGYYLLILAISILIFVFIKNSILVWTAITITITIAVLLMTYLESLSEEDGDEFYLNNFKKIKKRCFEIFVAIFIGTIALNFMVFYTFWSIVNSIITTQWTIAIVIIVGWFISSIFKDKISTFIFMFLFISPLLNNTSNYSFTLIGVVFGITYLGYFVKNKTIDIPDLEKHLLKLKFIIAVIVIIICIPLYGFFPFKEVGVYQDLLDFQFYKKIINLIPLIVLIIIWSFSNNYIWMILGYLLAQSLTSGFLGFGNQLNSQNEFNFIFSDLSFFESFGNLDSSLNFLKIPFNILITFILCGFIMVLEEKMNSYHSKIFSEFNYGRDNHKIIKEILAIPALEIGYWGAKVDKKEFLVDEEPLLIKKNILLEGAESLIKSINLAGLFNALVILVLSINLNTSFLITVLSLLKYNWILYILFILLTTLISMAKGSNFLFKNWEFYWLKSRNSIWRIQVK</sequence>
<keyword evidence="1" id="KW-0812">Transmembrane</keyword>
<dbReference type="PATRIC" id="fig|1276257.3.peg.371"/>
<feature type="transmembrane region" description="Helical" evidence="1">
    <location>
        <begin position="130"/>
        <end position="145"/>
    </location>
</feature>
<organism evidence="2 3">
    <name type="scientific">Spiroplasma sabaudiense Ar-1343</name>
    <dbReference type="NCBI Taxonomy" id="1276257"/>
    <lineage>
        <taxon>Bacteria</taxon>
        <taxon>Bacillati</taxon>
        <taxon>Mycoplasmatota</taxon>
        <taxon>Mollicutes</taxon>
        <taxon>Entomoplasmatales</taxon>
        <taxon>Spiroplasmataceae</taxon>
        <taxon>Spiroplasma</taxon>
    </lineage>
</organism>
<feature type="transmembrane region" description="Helical" evidence="1">
    <location>
        <begin position="423"/>
        <end position="446"/>
    </location>
</feature>
<feature type="transmembrane region" description="Helical" evidence="1">
    <location>
        <begin position="12"/>
        <end position="30"/>
    </location>
</feature>
<dbReference type="STRING" id="1276257.SSABA_v1c03630"/>
<keyword evidence="3" id="KW-1185">Reference proteome</keyword>
<feature type="transmembrane region" description="Helical" evidence="1">
    <location>
        <begin position="106"/>
        <end position="123"/>
    </location>
</feature>
<feature type="transmembrane region" description="Helical" evidence="1">
    <location>
        <begin position="299"/>
        <end position="316"/>
    </location>
</feature>
<dbReference type="Proteomes" id="UP000019265">
    <property type="component" value="Chromosome"/>
</dbReference>
<dbReference type="AlphaFoldDB" id="W6A9S4"/>
<proteinExistence type="predicted"/>
<keyword evidence="1" id="KW-0472">Membrane</keyword>
<accession>W6A9S4</accession>
<dbReference type="EMBL" id="CP006934">
    <property type="protein sequence ID" value="AHI53772.1"/>
    <property type="molecule type" value="Genomic_DNA"/>
</dbReference>
<feature type="transmembrane region" description="Helical" evidence="1">
    <location>
        <begin position="36"/>
        <end position="56"/>
    </location>
</feature>
<feature type="transmembrane region" description="Helical" evidence="1">
    <location>
        <begin position="225"/>
        <end position="241"/>
    </location>
</feature>
<evidence type="ECO:0000313" key="2">
    <source>
        <dbReference type="EMBL" id="AHI53772.1"/>
    </source>
</evidence>
<name>W6A9S4_9MOLU</name>
<keyword evidence="1" id="KW-1133">Transmembrane helix</keyword>
<evidence type="ECO:0008006" key="4">
    <source>
        <dbReference type="Google" id="ProtNLM"/>
    </source>
</evidence>
<feature type="transmembrane region" description="Helical" evidence="1">
    <location>
        <begin position="394"/>
        <end position="417"/>
    </location>
</feature>
<feature type="transmembrane region" description="Helical" evidence="1">
    <location>
        <begin position="77"/>
        <end position="100"/>
    </location>
</feature>
<feature type="transmembrane region" description="Helical" evidence="1">
    <location>
        <begin position="188"/>
        <end position="205"/>
    </location>
</feature>
<gene>
    <name evidence="2" type="ORF">SSABA_v1c03630</name>
</gene>
<dbReference type="HOGENOM" id="CLU_577337_0_0_14"/>
<protein>
    <recommendedName>
        <fullName evidence="4">Transmembrane protein</fullName>
    </recommendedName>
</protein>
<evidence type="ECO:0000313" key="3">
    <source>
        <dbReference type="Proteomes" id="UP000019265"/>
    </source>
</evidence>
<reference evidence="2 3" key="1">
    <citation type="journal article" date="2014" name="Genome Biol. Evol.">
        <title>Molecular evolution of the substrate utilization strategies and putative virulence factors in mosquito-associated Spiroplasma species.</title>
        <authorList>
            <person name="Chang T.H."/>
            <person name="Lo W.S."/>
            <person name="Ku C."/>
            <person name="Chen L.L."/>
            <person name="Kuo C.H."/>
        </authorList>
    </citation>
    <scope>NUCLEOTIDE SEQUENCE [LARGE SCALE GENOMIC DNA]</scope>
    <source>
        <strain evidence="2">Ar-1343</strain>
    </source>
</reference>
<dbReference type="KEGG" id="ssab:SSABA_v1c03630"/>